<dbReference type="EMBL" id="KQ964744">
    <property type="protein sequence ID" value="KXN66293.1"/>
    <property type="molecule type" value="Genomic_DNA"/>
</dbReference>
<organism evidence="1 2">
    <name type="scientific">Conidiobolus coronatus (strain ATCC 28846 / CBS 209.66 / NRRL 28638)</name>
    <name type="common">Delacroixia coronata</name>
    <dbReference type="NCBI Taxonomy" id="796925"/>
    <lineage>
        <taxon>Eukaryota</taxon>
        <taxon>Fungi</taxon>
        <taxon>Fungi incertae sedis</taxon>
        <taxon>Zoopagomycota</taxon>
        <taxon>Entomophthoromycotina</taxon>
        <taxon>Entomophthoromycetes</taxon>
        <taxon>Entomophthorales</taxon>
        <taxon>Ancylistaceae</taxon>
        <taxon>Conidiobolus</taxon>
    </lineage>
</organism>
<accession>A0A137NU19</accession>
<evidence type="ECO:0000313" key="1">
    <source>
        <dbReference type="EMBL" id="KXN66293.1"/>
    </source>
</evidence>
<evidence type="ECO:0008006" key="3">
    <source>
        <dbReference type="Google" id="ProtNLM"/>
    </source>
</evidence>
<dbReference type="CDD" id="cd12148">
    <property type="entry name" value="fungal_TF_MHR"/>
    <property type="match status" value="1"/>
</dbReference>
<protein>
    <recommendedName>
        <fullName evidence="3">Transcription factor domain-containing protein</fullName>
    </recommendedName>
</protein>
<evidence type="ECO:0000313" key="2">
    <source>
        <dbReference type="Proteomes" id="UP000070444"/>
    </source>
</evidence>
<proteinExistence type="predicted"/>
<gene>
    <name evidence="1" type="ORF">CONCODRAFT_11901</name>
</gene>
<reference evidence="1 2" key="1">
    <citation type="journal article" date="2015" name="Genome Biol. Evol.">
        <title>Phylogenomic analyses indicate that early fungi evolved digesting cell walls of algal ancestors of land plants.</title>
        <authorList>
            <person name="Chang Y."/>
            <person name="Wang S."/>
            <person name="Sekimoto S."/>
            <person name="Aerts A.L."/>
            <person name="Choi C."/>
            <person name="Clum A."/>
            <person name="LaButti K.M."/>
            <person name="Lindquist E.A."/>
            <person name="Yee Ngan C."/>
            <person name="Ohm R.A."/>
            <person name="Salamov A.A."/>
            <person name="Grigoriev I.V."/>
            <person name="Spatafora J.W."/>
            <person name="Berbee M.L."/>
        </authorList>
    </citation>
    <scope>NUCLEOTIDE SEQUENCE [LARGE SCALE GENOMIC DNA]</scope>
    <source>
        <strain evidence="1 2">NRRL 28638</strain>
    </source>
</reference>
<dbReference type="AlphaFoldDB" id="A0A137NU19"/>
<name>A0A137NU19_CONC2</name>
<sequence length="543" mass="63566">MFMKDVVNLKTCEICCKKIIKFNQFNCKSCQAKINNKDKSNSKLHKIVYNKNSSTLTDVVNITQKYLAHKSNSNSLSNKRSLSLIRYTHKADNIHNYEWSNFQKIEHLGDFILHSNKIQIAEYFYRWGDDIKNVPRVQSFIIAHVNSHEEAYNPKPQYPTIIARPLLLVLKEDFWTSLIESYFIYFHPQCMLFNLVNFDPKTCPESLLSAIYYAGFTMQFGHHEEVISYMQTYAICNIKKIMYSVKLSSVQALGIYGYALALKGHPTLSRVCYRNLFRIGHAIGITVNRKNTHELEQYNRKITHSEMIFYTNWTKLGATTYDILPEYDGVDIDTHDPKYQLSNPSLNLHNNDSERIIYSIFCSEFRKNHNQCVIVNNIICNYDSNKIEMDIGDLNVKTSEIYNNSKASLEYLIGLYPEYKYLLSHYILLVRMLFLTSSLSIYGKMIESLKNTSFVTIEAIIDYCSEKWEIHANNKYLTHMWSFGPFNSAFHLIKIYPHCTKKQCETILQILKSIIDFYYKEGLDVNSMNFLILKTQFDLFKNN</sequence>
<keyword evidence="2" id="KW-1185">Reference proteome</keyword>
<dbReference type="Proteomes" id="UP000070444">
    <property type="component" value="Unassembled WGS sequence"/>
</dbReference>